<dbReference type="HOGENOM" id="CLU_061825_1_2_1"/>
<dbReference type="Pfam" id="PF06912">
    <property type="entry name" value="DUF1275"/>
    <property type="match status" value="1"/>
</dbReference>
<evidence type="ECO:0000313" key="4">
    <source>
        <dbReference type="Proteomes" id="UP000011761"/>
    </source>
</evidence>
<evidence type="ECO:0000256" key="1">
    <source>
        <dbReference type="SAM" id="MobiDB-lite"/>
    </source>
</evidence>
<evidence type="ECO:0008006" key="5">
    <source>
        <dbReference type="Google" id="ProtNLM"/>
    </source>
</evidence>
<feature type="transmembrane region" description="Helical" evidence="2">
    <location>
        <begin position="206"/>
        <end position="223"/>
    </location>
</feature>
<keyword evidence="2" id="KW-0472">Membrane</keyword>
<dbReference type="OMA" id="SCFASNQ"/>
<feature type="transmembrane region" description="Helical" evidence="2">
    <location>
        <begin position="84"/>
        <end position="105"/>
    </location>
</feature>
<dbReference type="KEGG" id="bcom:BAUCODRAFT_32643"/>
<gene>
    <name evidence="3" type="ORF">BAUCODRAFT_32643</name>
</gene>
<keyword evidence="2" id="KW-1133">Transmembrane helix</keyword>
<evidence type="ECO:0000313" key="3">
    <source>
        <dbReference type="EMBL" id="EMC96898.1"/>
    </source>
</evidence>
<feature type="transmembrane region" description="Helical" evidence="2">
    <location>
        <begin position="117"/>
        <end position="136"/>
    </location>
</feature>
<dbReference type="GeneID" id="19111832"/>
<feature type="transmembrane region" description="Helical" evidence="2">
    <location>
        <begin position="229"/>
        <end position="248"/>
    </location>
</feature>
<dbReference type="OrthoDB" id="5223589at2759"/>
<organism evidence="3 4">
    <name type="scientific">Baudoinia panamericana (strain UAMH 10762)</name>
    <name type="common">Angels' share fungus</name>
    <name type="synonym">Baudoinia compniacensis (strain UAMH 10762)</name>
    <dbReference type="NCBI Taxonomy" id="717646"/>
    <lineage>
        <taxon>Eukaryota</taxon>
        <taxon>Fungi</taxon>
        <taxon>Dikarya</taxon>
        <taxon>Ascomycota</taxon>
        <taxon>Pezizomycotina</taxon>
        <taxon>Dothideomycetes</taxon>
        <taxon>Dothideomycetidae</taxon>
        <taxon>Mycosphaerellales</taxon>
        <taxon>Teratosphaeriaceae</taxon>
        <taxon>Baudoinia</taxon>
    </lineage>
</organism>
<dbReference type="PANTHER" id="PTHR37488">
    <property type="entry name" value="DUF1275 DOMAIN-CONTAINING PROTEIN"/>
    <property type="match status" value="1"/>
</dbReference>
<accession>M2MZ59</accession>
<dbReference type="RefSeq" id="XP_007675154.1">
    <property type="nucleotide sequence ID" value="XM_007676964.1"/>
</dbReference>
<dbReference type="eggNOG" id="ENOG502SAKB">
    <property type="taxonomic scope" value="Eukaryota"/>
</dbReference>
<sequence length="256" mass="27380">MESWNKASAEERNSEPAARSLPHSTRYWTEPLRADMFVEMQLLLLTFSTGIQDAICFPDFHGFASNQTGNTVLLAVGLAGNSGVFNLTNIGLSLAAFIAGAIFTGQIGNPIGGTRRWWQFLVNIIQTAMIFGAAAIQHLHGVREIGPWPHFALGLLAASSGSQVASARAFRMTEISTAMATAAWVDLVIDPAILARSNRSRNRRSTFLIALVAGSFAGAYMQARIGSSLALFVSGIGKVLVTIAILLTRARSADAK</sequence>
<dbReference type="PANTHER" id="PTHR37488:SF2">
    <property type="entry name" value="DUF1275 DOMAIN-CONTAINING PROTEIN"/>
    <property type="match status" value="1"/>
</dbReference>
<dbReference type="InterPro" id="IPR010699">
    <property type="entry name" value="DUF1275"/>
</dbReference>
<keyword evidence="2" id="KW-0812">Transmembrane</keyword>
<dbReference type="EMBL" id="KB445554">
    <property type="protein sequence ID" value="EMC96898.1"/>
    <property type="molecule type" value="Genomic_DNA"/>
</dbReference>
<dbReference type="Proteomes" id="UP000011761">
    <property type="component" value="Unassembled WGS sequence"/>
</dbReference>
<evidence type="ECO:0000256" key="2">
    <source>
        <dbReference type="SAM" id="Phobius"/>
    </source>
</evidence>
<feature type="region of interest" description="Disordered" evidence="1">
    <location>
        <begin position="1"/>
        <end position="20"/>
    </location>
</feature>
<proteinExistence type="predicted"/>
<keyword evidence="4" id="KW-1185">Reference proteome</keyword>
<name>M2MZ59_BAUPA</name>
<reference evidence="3 4" key="1">
    <citation type="journal article" date="2012" name="PLoS Pathog.">
        <title>Diverse lifestyles and strategies of plant pathogenesis encoded in the genomes of eighteen Dothideomycetes fungi.</title>
        <authorList>
            <person name="Ohm R.A."/>
            <person name="Feau N."/>
            <person name="Henrissat B."/>
            <person name="Schoch C.L."/>
            <person name="Horwitz B.A."/>
            <person name="Barry K.W."/>
            <person name="Condon B.J."/>
            <person name="Copeland A.C."/>
            <person name="Dhillon B."/>
            <person name="Glaser F."/>
            <person name="Hesse C.N."/>
            <person name="Kosti I."/>
            <person name="LaButti K."/>
            <person name="Lindquist E.A."/>
            <person name="Lucas S."/>
            <person name="Salamov A.A."/>
            <person name="Bradshaw R.E."/>
            <person name="Ciuffetti L."/>
            <person name="Hamelin R.C."/>
            <person name="Kema G.H.J."/>
            <person name="Lawrence C."/>
            <person name="Scott J.A."/>
            <person name="Spatafora J.W."/>
            <person name="Turgeon B.G."/>
            <person name="de Wit P.J.G.M."/>
            <person name="Zhong S."/>
            <person name="Goodwin S.B."/>
            <person name="Grigoriev I.V."/>
        </authorList>
    </citation>
    <scope>NUCLEOTIDE SEQUENCE [LARGE SCALE GENOMIC DNA]</scope>
    <source>
        <strain evidence="3 4">UAMH 10762</strain>
    </source>
</reference>
<dbReference type="AlphaFoldDB" id="M2MZ59"/>
<protein>
    <recommendedName>
        <fullName evidence="5">DUF1275 domain protein</fullName>
    </recommendedName>
</protein>